<name>A0A7E4VEC1_PANRE</name>
<evidence type="ECO:0000313" key="2">
    <source>
        <dbReference type="Proteomes" id="UP000492821"/>
    </source>
</evidence>
<dbReference type="AlphaFoldDB" id="A0A7E4VEC1"/>
<feature type="compositionally biased region" description="Basic residues" evidence="1">
    <location>
        <begin position="442"/>
        <end position="451"/>
    </location>
</feature>
<proteinExistence type="predicted"/>
<evidence type="ECO:0000256" key="1">
    <source>
        <dbReference type="SAM" id="MobiDB-lite"/>
    </source>
</evidence>
<reference evidence="2" key="1">
    <citation type="journal article" date="2013" name="Genetics">
        <title>The draft genome and transcriptome of Panagrellus redivivus are shaped by the harsh demands of a free-living lifestyle.</title>
        <authorList>
            <person name="Srinivasan J."/>
            <person name="Dillman A.R."/>
            <person name="Macchietto M.G."/>
            <person name="Heikkinen L."/>
            <person name="Lakso M."/>
            <person name="Fracchia K.M."/>
            <person name="Antoshechkin I."/>
            <person name="Mortazavi A."/>
            <person name="Wong G."/>
            <person name="Sternberg P.W."/>
        </authorList>
    </citation>
    <scope>NUCLEOTIDE SEQUENCE [LARGE SCALE GENOMIC DNA]</scope>
    <source>
        <strain evidence="2">MT8872</strain>
    </source>
</reference>
<feature type="compositionally biased region" description="Acidic residues" evidence="1">
    <location>
        <begin position="32"/>
        <end position="42"/>
    </location>
</feature>
<feature type="region of interest" description="Disordered" evidence="1">
    <location>
        <begin position="394"/>
        <end position="451"/>
    </location>
</feature>
<dbReference type="WBParaSite" id="Pan_g19229.t1">
    <property type="protein sequence ID" value="Pan_g19229.t1"/>
    <property type="gene ID" value="Pan_g19229"/>
</dbReference>
<evidence type="ECO:0000313" key="3">
    <source>
        <dbReference type="WBParaSite" id="Pan_g19229.t1"/>
    </source>
</evidence>
<sequence length="451" mass="50963">MSGIPSSSKAASKSFAKAVNTPPPSVATTEPEVIDLTEEPEPEDENEICLRTLLKLVSDPYKLCHYLELTNGSEKAKYPKQQQVNPSEMTPPELVVSLKRALSNPAVLSRAVRHFQTFLDDDLYKLQSVFQTNCRVLDTILNTFLSNTDCSTKDSLDKLVKFLSDLLEETVPRRFRLDKMLATTSKELDAIEAAAAEKRKLPEGKTVEDVEYNEDDWMELVNRNLHTSRYFRIYDNSNITLTEALKKMSNEYKGRSVVNNIKVAEDPDNHRMSDSKFHRAYTVADTPDYEKIYSFLSNMTGCRSVSHKEIERADATVILNIFQEMEEVIATHFDTFARQMPILREQLKDSDLLPATGFKFEDVSDIESNVCQLPNEFKNMYHLELQRRELAARVGGRRPPTSEAAVLPVKPVEPSASEAEVPGPSTMPIPKKGVSFMSPHPPAKKKAKLEK</sequence>
<feature type="region of interest" description="Disordered" evidence="1">
    <location>
        <begin position="1"/>
        <end position="42"/>
    </location>
</feature>
<dbReference type="Proteomes" id="UP000492821">
    <property type="component" value="Unassembled WGS sequence"/>
</dbReference>
<feature type="compositionally biased region" description="Low complexity" evidence="1">
    <location>
        <begin position="1"/>
        <end position="18"/>
    </location>
</feature>
<keyword evidence="2" id="KW-1185">Reference proteome</keyword>
<organism evidence="2 3">
    <name type="scientific">Panagrellus redivivus</name>
    <name type="common">Microworm</name>
    <dbReference type="NCBI Taxonomy" id="6233"/>
    <lineage>
        <taxon>Eukaryota</taxon>
        <taxon>Metazoa</taxon>
        <taxon>Ecdysozoa</taxon>
        <taxon>Nematoda</taxon>
        <taxon>Chromadorea</taxon>
        <taxon>Rhabditida</taxon>
        <taxon>Tylenchina</taxon>
        <taxon>Panagrolaimomorpha</taxon>
        <taxon>Panagrolaimoidea</taxon>
        <taxon>Panagrolaimidae</taxon>
        <taxon>Panagrellus</taxon>
    </lineage>
</organism>
<protein>
    <submittedName>
        <fullName evidence="3">Uncharacterized protein</fullName>
    </submittedName>
</protein>
<accession>A0A7E4VEC1</accession>
<reference evidence="3" key="2">
    <citation type="submission" date="2020-10" db="UniProtKB">
        <authorList>
            <consortium name="WormBaseParasite"/>
        </authorList>
    </citation>
    <scope>IDENTIFICATION</scope>
</reference>